<name>A0A2A7UZ48_COMTR</name>
<dbReference type="InterPro" id="IPR016181">
    <property type="entry name" value="Acyl_CoA_acyltransferase"/>
</dbReference>
<dbReference type="InterPro" id="IPR000182">
    <property type="entry name" value="GNAT_dom"/>
</dbReference>
<sequence>MSENAVSGLVLRQATPADLPRLIAIENACFTPQEAATPAAFAQRLQCIPDSFWVAALDGRVVGLVNGPVVNERYIRDGLFRELGANPATGGHQTVLGLAVDPACRRLGLGRRLLAQLEAVARAAQRETVTLTCLQDRVPNYEALGYANEGPSASAHAGAQWFNTVKPLA</sequence>
<dbReference type="RefSeq" id="WP_066537230.1">
    <property type="nucleotide sequence ID" value="NZ_PDEA01000001.1"/>
</dbReference>
<dbReference type="InterPro" id="IPR051635">
    <property type="entry name" value="SNAT-like"/>
</dbReference>
<keyword evidence="1 4" id="KW-0808">Transferase</keyword>
<dbReference type="STRING" id="1219032.GCA_001515545_02152"/>
<evidence type="ECO:0000259" key="3">
    <source>
        <dbReference type="PROSITE" id="PS51186"/>
    </source>
</evidence>
<dbReference type="Pfam" id="PF00583">
    <property type="entry name" value="Acetyltransf_1"/>
    <property type="match status" value="1"/>
</dbReference>
<dbReference type="GO" id="GO:0008080">
    <property type="term" value="F:N-acetyltransferase activity"/>
    <property type="evidence" value="ECO:0007669"/>
    <property type="project" value="UniProtKB-ARBA"/>
</dbReference>
<evidence type="ECO:0000313" key="4">
    <source>
        <dbReference type="EMBL" id="PEH90609.1"/>
    </source>
</evidence>
<dbReference type="SUPFAM" id="SSF55729">
    <property type="entry name" value="Acyl-CoA N-acyltransferases (Nat)"/>
    <property type="match status" value="1"/>
</dbReference>
<feature type="domain" description="N-acetyltransferase" evidence="3">
    <location>
        <begin position="9"/>
        <end position="169"/>
    </location>
</feature>
<dbReference type="OrthoDB" id="9800962at2"/>
<dbReference type="PROSITE" id="PS51186">
    <property type="entry name" value="GNAT"/>
    <property type="match status" value="1"/>
</dbReference>
<protein>
    <submittedName>
        <fullName evidence="4">GNAT family N-acetyltransferase</fullName>
    </submittedName>
</protein>
<keyword evidence="5" id="KW-1185">Reference proteome</keyword>
<organism evidence="4 5">
    <name type="scientific">Comamonas terrigena</name>
    <dbReference type="NCBI Taxonomy" id="32013"/>
    <lineage>
        <taxon>Bacteria</taxon>
        <taxon>Pseudomonadati</taxon>
        <taxon>Pseudomonadota</taxon>
        <taxon>Betaproteobacteria</taxon>
        <taxon>Burkholderiales</taxon>
        <taxon>Comamonadaceae</taxon>
        <taxon>Comamonas</taxon>
    </lineage>
</organism>
<dbReference type="PANTHER" id="PTHR10908">
    <property type="entry name" value="SEROTONIN N-ACETYLTRANSFERASE"/>
    <property type="match status" value="1"/>
</dbReference>
<evidence type="ECO:0000256" key="1">
    <source>
        <dbReference type="ARBA" id="ARBA00022679"/>
    </source>
</evidence>
<dbReference type="GeneID" id="80802956"/>
<proteinExistence type="predicted"/>
<dbReference type="EMBL" id="PDEA01000001">
    <property type="protein sequence ID" value="PEH90609.1"/>
    <property type="molecule type" value="Genomic_DNA"/>
</dbReference>
<dbReference type="Gene3D" id="3.40.630.30">
    <property type="match status" value="1"/>
</dbReference>
<dbReference type="AlphaFoldDB" id="A0A2A7UZ48"/>
<dbReference type="Proteomes" id="UP000220246">
    <property type="component" value="Unassembled WGS sequence"/>
</dbReference>
<evidence type="ECO:0000256" key="2">
    <source>
        <dbReference type="ARBA" id="ARBA00023315"/>
    </source>
</evidence>
<evidence type="ECO:0000313" key="5">
    <source>
        <dbReference type="Proteomes" id="UP000220246"/>
    </source>
</evidence>
<comment type="caution">
    <text evidence="4">The sequence shown here is derived from an EMBL/GenBank/DDBJ whole genome shotgun (WGS) entry which is preliminary data.</text>
</comment>
<accession>A0A2A7UZ48</accession>
<gene>
    <name evidence="4" type="ORF">CRM82_20190</name>
</gene>
<keyword evidence="2" id="KW-0012">Acyltransferase</keyword>
<dbReference type="PANTHER" id="PTHR10908:SF0">
    <property type="entry name" value="SEROTONIN N-ACETYLTRANSFERASE"/>
    <property type="match status" value="1"/>
</dbReference>
<reference evidence="5" key="1">
    <citation type="submission" date="2017-09" db="EMBL/GenBank/DDBJ databases">
        <title>FDA dAtabase for Regulatory Grade micrObial Sequences (FDA-ARGOS): Supporting development and validation of Infectious Disease Dx tests.</title>
        <authorList>
            <person name="Minogue T."/>
            <person name="Wolcott M."/>
            <person name="Wasieloski L."/>
            <person name="Aguilar W."/>
            <person name="Moore D."/>
            <person name="Tallon L."/>
            <person name="Sadzewicz L."/>
            <person name="Ott S."/>
            <person name="Zhao X."/>
            <person name="Nagaraj S."/>
            <person name="Vavikolanu K."/>
            <person name="Aluvathingal J."/>
            <person name="Nadendla S."/>
            <person name="Sichtig H."/>
        </authorList>
    </citation>
    <scope>NUCLEOTIDE SEQUENCE [LARGE SCALE GENOMIC DNA]</scope>
    <source>
        <strain evidence="5">FDAARGOS_394</strain>
    </source>
</reference>